<dbReference type="GO" id="GO:0016020">
    <property type="term" value="C:membrane"/>
    <property type="evidence" value="ECO:0007669"/>
    <property type="project" value="UniProtKB-SubCell"/>
</dbReference>
<evidence type="ECO:0000256" key="6">
    <source>
        <dbReference type="SAM" id="Phobius"/>
    </source>
</evidence>
<dbReference type="AlphaFoldDB" id="A0A1M5NE48"/>
<evidence type="ECO:0000256" key="2">
    <source>
        <dbReference type="ARBA" id="ARBA00022692"/>
    </source>
</evidence>
<dbReference type="PANTHER" id="PTHR30386:SF26">
    <property type="entry name" value="TRANSPORT PROTEIN COMB"/>
    <property type="match status" value="1"/>
</dbReference>
<accession>A0A1M5NE48</accession>
<evidence type="ECO:0000256" key="1">
    <source>
        <dbReference type="ARBA" id="ARBA00004167"/>
    </source>
</evidence>
<evidence type="ECO:0000256" key="5">
    <source>
        <dbReference type="SAM" id="Coils"/>
    </source>
</evidence>
<dbReference type="OrthoDB" id="8958519at2"/>
<dbReference type="Gene3D" id="2.40.30.170">
    <property type="match status" value="1"/>
</dbReference>
<dbReference type="RefSeq" id="WP_073325516.1">
    <property type="nucleotide sequence ID" value="NZ_FQXG01000001.1"/>
</dbReference>
<protein>
    <submittedName>
        <fullName evidence="9">Multidrug resistance efflux pump</fullName>
    </submittedName>
</protein>
<evidence type="ECO:0000259" key="7">
    <source>
        <dbReference type="Pfam" id="PF25885"/>
    </source>
</evidence>
<feature type="domain" description="Multidrug export protein EmrA/FarA alpha-helical hairpin" evidence="7">
    <location>
        <begin position="93"/>
        <end position="210"/>
    </location>
</feature>
<evidence type="ECO:0000256" key="3">
    <source>
        <dbReference type="ARBA" id="ARBA00022989"/>
    </source>
</evidence>
<dbReference type="Pfam" id="PF25885">
    <property type="entry name" value="HH_EMRA"/>
    <property type="match status" value="1"/>
</dbReference>
<organism evidence="9 10">
    <name type="scientific">Ferrimonas marina</name>
    <dbReference type="NCBI Taxonomy" id="299255"/>
    <lineage>
        <taxon>Bacteria</taxon>
        <taxon>Pseudomonadati</taxon>
        <taxon>Pseudomonadota</taxon>
        <taxon>Gammaproteobacteria</taxon>
        <taxon>Alteromonadales</taxon>
        <taxon>Ferrimonadaceae</taxon>
        <taxon>Ferrimonas</taxon>
    </lineage>
</organism>
<keyword evidence="4 6" id="KW-0472">Membrane</keyword>
<evidence type="ECO:0000313" key="9">
    <source>
        <dbReference type="EMBL" id="SHG87737.1"/>
    </source>
</evidence>
<dbReference type="InterPro" id="IPR050739">
    <property type="entry name" value="MFP"/>
</dbReference>
<dbReference type="Pfam" id="PF25963">
    <property type="entry name" value="Beta-barrel_AAEA"/>
    <property type="match status" value="1"/>
</dbReference>
<dbReference type="SUPFAM" id="SSF111369">
    <property type="entry name" value="HlyD-like secretion proteins"/>
    <property type="match status" value="2"/>
</dbReference>
<comment type="subcellular location">
    <subcellularLocation>
        <location evidence="1">Membrane</location>
        <topology evidence="1">Single-pass membrane protein</topology>
    </subcellularLocation>
</comment>
<dbReference type="PANTHER" id="PTHR30386">
    <property type="entry name" value="MEMBRANE FUSION SUBUNIT OF EMRAB-TOLC MULTIDRUG EFFLUX PUMP"/>
    <property type="match status" value="1"/>
</dbReference>
<feature type="transmembrane region" description="Helical" evidence="6">
    <location>
        <begin position="21"/>
        <end position="39"/>
    </location>
</feature>
<dbReference type="InterPro" id="IPR058634">
    <property type="entry name" value="AaeA-lik-b-barrel"/>
</dbReference>
<keyword evidence="5" id="KW-0175">Coiled coil</keyword>
<keyword evidence="10" id="KW-1185">Reference proteome</keyword>
<dbReference type="Gene3D" id="1.10.287.470">
    <property type="entry name" value="Helix hairpin bin"/>
    <property type="match status" value="2"/>
</dbReference>
<dbReference type="Proteomes" id="UP000184268">
    <property type="component" value="Unassembled WGS sequence"/>
</dbReference>
<reference evidence="9 10" key="1">
    <citation type="submission" date="2016-11" db="EMBL/GenBank/DDBJ databases">
        <authorList>
            <person name="Jaros S."/>
            <person name="Januszkiewicz K."/>
            <person name="Wedrychowicz H."/>
        </authorList>
    </citation>
    <scope>NUCLEOTIDE SEQUENCE [LARGE SCALE GENOMIC DNA]</scope>
    <source>
        <strain evidence="9 10">DSM 16917</strain>
    </source>
</reference>
<dbReference type="Gene3D" id="2.40.50.100">
    <property type="match status" value="1"/>
</dbReference>
<feature type="coiled-coil region" evidence="5">
    <location>
        <begin position="117"/>
        <end position="213"/>
    </location>
</feature>
<evidence type="ECO:0000313" key="10">
    <source>
        <dbReference type="Proteomes" id="UP000184268"/>
    </source>
</evidence>
<feature type="domain" description="p-hydroxybenzoic acid efflux pump subunit AaeA-like beta-barrel" evidence="8">
    <location>
        <begin position="247"/>
        <end position="327"/>
    </location>
</feature>
<keyword evidence="2 6" id="KW-0812">Transmembrane</keyword>
<dbReference type="EMBL" id="FQXG01000001">
    <property type="protein sequence ID" value="SHG87737.1"/>
    <property type="molecule type" value="Genomic_DNA"/>
</dbReference>
<gene>
    <name evidence="9" type="ORF">SAMN02745129_1013</name>
</gene>
<evidence type="ECO:0000256" key="4">
    <source>
        <dbReference type="ARBA" id="ARBA00023136"/>
    </source>
</evidence>
<dbReference type="STRING" id="299255.SAMN02745129_1013"/>
<evidence type="ECO:0000259" key="8">
    <source>
        <dbReference type="Pfam" id="PF25963"/>
    </source>
</evidence>
<dbReference type="InterPro" id="IPR058633">
    <property type="entry name" value="EmrA/FarA_HH"/>
</dbReference>
<proteinExistence type="predicted"/>
<name>A0A1M5NE48_9GAMM</name>
<keyword evidence="3 6" id="KW-1133">Transmembrane helix</keyword>
<sequence>MAQQPQGEPAEQATVTPARHRHTLAILVAVVLLIAWYLASERITPYSANARSKAYEIKVVPDISGYVDTVQVKKHQQVAAGDTLFTMEKRRFELAVTQAEANLALAGQQVGSDTAEVASATAGLTEARSRLDEAKKQAARILTLEEKGIVAKAQGDEARAQVEMLTAQLGVAESKLEQAKQLLGTDGLSNPRVQLAQARLEQAMLDLSRTELKSPSEGYVGSLKLDRGSFAQAGQPVMTFLSTTDIWIEAYMTENNLAHIEPGDSVEVAFDGLPGEIYKGEVKSIAVGVSTGKVTAPGELAEAEKAKGWLRSPQRFAVVIALKEYPQPDNPWHGPRHNGQADVVIFTGDNLLWNGLAKLWIRLMSILSYLY</sequence>